<keyword evidence="5 6" id="KW-0233">DNA recombination</keyword>
<dbReference type="InterPro" id="IPR001207">
    <property type="entry name" value="Transposase_mutator"/>
</dbReference>
<evidence type="ECO:0000256" key="6">
    <source>
        <dbReference type="RuleBase" id="RU365089"/>
    </source>
</evidence>
<dbReference type="GO" id="GO:0003677">
    <property type="term" value="F:DNA binding"/>
    <property type="evidence" value="ECO:0007669"/>
    <property type="project" value="UniProtKB-UniRule"/>
</dbReference>
<gene>
    <name evidence="7" type="ORF">BN580_02140</name>
</gene>
<accession>R6V0X2</accession>
<sequence>MHIEEWRNRKLSGKYPYVYVNGIYLKRNWGGEFENVSILVAIGVDEDGYREIIGAAEGMKEDAESWKNFFVWLKERGLYGVKLIVGDKCLGMCNAVAEVFPEAKYQRCTVHFYRNVFSVTPRKHMREVTRMLKAIHAQESKGAARKKARDVAEKLRSMRLNEAAKKVEDGIEETLTYMDFPSQHWLKIRTNNVIERMNREIRRRTRVVGTFPDGKTALMLVCARLRYVSGKEWGSKRYLCMKYLTEVSTEVA</sequence>
<proteinExistence type="inferred from homology"/>
<evidence type="ECO:0000256" key="3">
    <source>
        <dbReference type="ARBA" id="ARBA00022578"/>
    </source>
</evidence>
<dbReference type="PANTHER" id="PTHR33217">
    <property type="entry name" value="TRANSPOSASE FOR INSERTION SEQUENCE ELEMENT IS1081"/>
    <property type="match status" value="1"/>
</dbReference>
<dbReference type="STRING" id="1263015.BN580_02140"/>
<keyword evidence="3 6" id="KW-0815">Transposition</keyword>
<evidence type="ECO:0000256" key="4">
    <source>
        <dbReference type="ARBA" id="ARBA00023125"/>
    </source>
</evidence>
<dbReference type="Pfam" id="PF00872">
    <property type="entry name" value="Transposase_mut"/>
    <property type="match status" value="1"/>
</dbReference>
<keyword evidence="4 6" id="KW-0238">DNA-binding</keyword>
<organism evidence="7 8">
    <name type="scientific">Candidatus Colimorpha enterica</name>
    <dbReference type="NCBI Taxonomy" id="3083063"/>
    <lineage>
        <taxon>Bacteria</taxon>
        <taxon>Pseudomonadati</taxon>
        <taxon>Bacteroidota</taxon>
        <taxon>Bacteroidia</taxon>
        <taxon>Bacteroidales</taxon>
        <taxon>Candidatus Colimorpha</taxon>
    </lineage>
</organism>
<evidence type="ECO:0000313" key="7">
    <source>
        <dbReference type="EMBL" id="CDC76437.1"/>
    </source>
</evidence>
<evidence type="ECO:0000256" key="1">
    <source>
        <dbReference type="ARBA" id="ARBA00002190"/>
    </source>
</evidence>
<dbReference type="EMBL" id="CBFW010000372">
    <property type="protein sequence ID" value="CDC76437.1"/>
    <property type="molecule type" value="Genomic_DNA"/>
</dbReference>
<protein>
    <recommendedName>
        <fullName evidence="6">Mutator family transposase</fullName>
    </recommendedName>
</protein>
<dbReference type="GO" id="GO:0006313">
    <property type="term" value="P:DNA transposition"/>
    <property type="evidence" value="ECO:0007669"/>
    <property type="project" value="UniProtKB-UniRule"/>
</dbReference>
<reference evidence="7" key="1">
    <citation type="submission" date="2012-11" db="EMBL/GenBank/DDBJ databases">
        <title>Dependencies among metagenomic species, viruses, plasmids and units of genetic variation.</title>
        <authorList>
            <person name="Nielsen H.B."/>
            <person name="Almeida M."/>
            <person name="Juncker A.S."/>
            <person name="Rasmussen S."/>
            <person name="Li J."/>
            <person name="Sunagawa S."/>
            <person name="Plichta D."/>
            <person name="Gautier L."/>
            <person name="Le Chatelier E."/>
            <person name="Peletier E."/>
            <person name="Bonde I."/>
            <person name="Nielsen T."/>
            <person name="Manichanh C."/>
            <person name="Arumugam M."/>
            <person name="Batto J."/>
            <person name="Santos M.B.Q.D."/>
            <person name="Blom N."/>
            <person name="Borruel N."/>
            <person name="Burgdorf K.S."/>
            <person name="Boumezbeur F."/>
            <person name="Casellas F."/>
            <person name="Dore J."/>
            <person name="Guarner F."/>
            <person name="Hansen T."/>
            <person name="Hildebrand F."/>
            <person name="Kaas R.S."/>
            <person name="Kennedy S."/>
            <person name="Kristiansen K."/>
            <person name="Kultima J.R."/>
            <person name="Leonard P."/>
            <person name="Levenez F."/>
            <person name="Lund O."/>
            <person name="Moumen B."/>
            <person name="Le Paslier D."/>
            <person name="Pons N."/>
            <person name="Pedersen O."/>
            <person name="Prifti E."/>
            <person name="Qin J."/>
            <person name="Raes J."/>
            <person name="Tap J."/>
            <person name="Tims S."/>
            <person name="Ussery D.W."/>
            <person name="Yamada T."/>
            <person name="MetaHit consortium"/>
            <person name="Renault P."/>
            <person name="Sicheritz-Ponten T."/>
            <person name="Bork P."/>
            <person name="Wang J."/>
            <person name="Brunak S."/>
            <person name="Ehrlich S.D."/>
        </authorList>
    </citation>
    <scope>NUCLEOTIDE SEQUENCE [LARGE SCALE GENOMIC DNA]</scope>
</reference>
<dbReference type="GO" id="GO:0004803">
    <property type="term" value="F:transposase activity"/>
    <property type="evidence" value="ECO:0007669"/>
    <property type="project" value="UniProtKB-UniRule"/>
</dbReference>
<dbReference type="AlphaFoldDB" id="R6V0X2"/>
<evidence type="ECO:0000256" key="2">
    <source>
        <dbReference type="ARBA" id="ARBA00010961"/>
    </source>
</evidence>
<evidence type="ECO:0000313" key="8">
    <source>
        <dbReference type="Proteomes" id="UP000017938"/>
    </source>
</evidence>
<dbReference type="NCBIfam" id="NF033543">
    <property type="entry name" value="transpos_IS256"/>
    <property type="match status" value="1"/>
</dbReference>
<comment type="function">
    <text evidence="1 6">Required for the transposition of the insertion element.</text>
</comment>
<name>R6V0X2_9BACT</name>
<comment type="caution">
    <text evidence="7">The sequence shown here is derived from an EMBL/GenBank/DDBJ whole genome shotgun (WGS) entry which is preliminary data.</text>
</comment>
<comment type="similarity">
    <text evidence="2 6">Belongs to the transposase mutator family.</text>
</comment>
<keyword evidence="6" id="KW-0814">Transposable element</keyword>
<evidence type="ECO:0000256" key="5">
    <source>
        <dbReference type="ARBA" id="ARBA00023172"/>
    </source>
</evidence>
<dbReference type="Proteomes" id="UP000017938">
    <property type="component" value="Unassembled WGS sequence"/>
</dbReference>
<dbReference type="PROSITE" id="PS01007">
    <property type="entry name" value="TRANSPOSASE_MUTATOR"/>
    <property type="match status" value="1"/>
</dbReference>
<dbReference type="PANTHER" id="PTHR33217:SF7">
    <property type="entry name" value="TRANSPOSASE FOR INSERTION SEQUENCE ELEMENT IS1081"/>
    <property type="match status" value="1"/>
</dbReference>